<protein>
    <submittedName>
        <fullName evidence="1">Uncharacterized protein</fullName>
    </submittedName>
</protein>
<proteinExistence type="predicted"/>
<keyword evidence="1" id="KW-0614">Plasmid</keyword>
<evidence type="ECO:0000313" key="1">
    <source>
        <dbReference type="EMBL" id="UYG98101.1"/>
    </source>
</evidence>
<accession>A0AA46PCU7</accession>
<dbReference type="Proteomes" id="UP001163104">
    <property type="component" value="Plasmid p1"/>
</dbReference>
<name>A0AA46PCU7_CYTFI</name>
<geneLocation type="plasmid" evidence="1 2">
    <name>p1</name>
</geneLocation>
<evidence type="ECO:0000313" key="2">
    <source>
        <dbReference type="Proteomes" id="UP001163104"/>
    </source>
</evidence>
<sequence length="307" mass="35793">MSNKIQLNMLENGFDFILKSFDDLDNDELKYTAIHLYSGVLLVLKERLYHIGEELIFENPKKFNKQSLKNGNFQSVNFNTLLERLSEHNASISEEFKTELEWLRSERNKMEHFQVNVRLDALKSHIVNILVHLIPYIKTELVHNDLLDEDDEKLQVIISYLHQYEEYVQAKLNTIEKDEGIKKKIIDGLECPLCTQETVFIDGGEAYCYFCETKFSDFKEAYINENFNLYEIIKDGGTDPRNECPDCSSESMIYLEDSLSYICLSCGVLYSYEQLKACARCEVNLAYSNDPYEPAFCDYCLDFFKSG</sequence>
<gene>
    <name evidence="1" type="ORF">OD459_26840</name>
</gene>
<dbReference type="EMBL" id="CP107028">
    <property type="protein sequence ID" value="UYG98101.1"/>
    <property type="molecule type" value="Genomic_DNA"/>
</dbReference>
<dbReference type="RefSeq" id="WP_263600194.1">
    <property type="nucleotide sequence ID" value="NZ_CP107028.1"/>
</dbReference>
<organism evidence="1 2">
    <name type="scientific">Cytobacillus firmus</name>
    <name type="common">Bacillus firmus</name>
    <dbReference type="NCBI Taxonomy" id="1399"/>
    <lineage>
        <taxon>Bacteria</taxon>
        <taxon>Bacillati</taxon>
        <taxon>Bacillota</taxon>
        <taxon>Bacilli</taxon>
        <taxon>Bacillales</taxon>
        <taxon>Bacillaceae</taxon>
        <taxon>Cytobacillus</taxon>
    </lineage>
</organism>
<dbReference type="AlphaFoldDB" id="A0AA46PCU7"/>
<reference evidence="1" key="1">
    <citation type="submission" date="2022-10" db="EMBL/GenBank/DDBJ databases">
        <title>Mechanism of multi-heavy metal repair in Cytobacillus Firmus M7.</title>
        <authorList>
            <person name="Li X."/>
            <person name="Yu C."/>
        </authorList>
    </citation>
    <scope>NUCLEOTIDE SEQUENCE</scope>
    <source>
        <strain evidence="1">M7</strain>
        <plasmid evidence="1">p1</plasmid>
    </source>
</reference>